<organism evidence="1 2">
    <name type="scientific">Rhizophagus irregularis (strain DAOM 181602 / DAOM 197198 / MUCL 43194)</name>
    <name type="common">Arbuscular mycorrhizal fungus</name>
    <name type="synonym">Glomus intraradices</name>
    <dbReference type="NCBI Taxonomy" id="747089"/>
    <lineage>
        <taxon>Eukaryota</taxon>
        <taxon>Fungi</taxon>
        <taxon>Fungi incertae sedis</taxon>
        <taxon>Mucoromycota</taxon>
        <taxon>Glomeromycotina</taxon>
        <taxon>Glomeromycetes</taxon>
        <taxon>Glomerales</taxon>
        <taxon>Glomeraceae</taxon>
        <taxon>Rhizophagus</taxon>
    </lineage>
</organism>
<sequence length="82" mass="9654">MSDIYEIINSLPEKEETKKLQIHLINHLEKEEMLLLALRSHKNSKDKQSLLKYFLETMSNEYKDEHPGNLCVVMIGQLERAL</sequence>
<dbReference type="EMBL" id="AUPC02000209">
    <property type="protein sequence ID" value="POG65641.1"/>
    <property type="molecule type" value="Genomic_DNA"/>
</dbReference>
<reference evidence="1 2" key="1">
    <citation type="journal article" date="2013" name="Proc. Natl. Acad. Sci. U.S.A.">
        <title>Genome of an arbuscular mycorrhizal fungus provides insight into the oldest plant symbiosis.</title>
        <authorList>
            <person name="Tisserant E."/>
            <person name="Malbreil M."/>
            <person name="Kuo A."/>
            <person name="Kohler A."/>
            <person name="Symeonidi A."/>
            <person name="Balestrini R."/>
            <person name="Charron P."/>
            <person name="Duensing N."/>
            <person name="Frei Dit Frey N."/>
            <person name="Gianinazzi-Pearson V."/>
            <person name="Gilbert L.B."/>
            <person name="Handa Y."/>
            <person name="Herr J.R."/>
            <person name="Hijri M."/>
            <person name="Koul R."/>
            <person name="Kawaguchi M."/>
            <person name="Krajinski F."/>
            <person name="Lammers P.J."/>
            <person name="Masclaux F.G."/>
            <person name="Murat C."/>
            <person name="Morin E."/>
            <person name="Ndikumana S."/>
            <person name="Pagni M."/>
            <person name="Petitpierre D."/>
            <person name="Requena N."/>
            <person name="Rosikiewicz P."/>
            <person name="Riley R."/>
            <person name="Saito K."/>
            <person name="San Clemente H."/>
            <person name="Shapiro H."/>
            <person name="van Tuinen D."/>
            <person name="Becard G."/>
            <person name="Bonfante P."/>
            <person name="Paszkowski U."/>
            <person name="Shachar-Hill Y.Y."/>
            <person name="Tuskan G.A."/>
            <person name="Young P.W."/>
            <person name="Sanders I.R."/>
            <person name="Henrissat B."/>
            <person name="Rensing S.A."/>
            <person name="Grigoriev I.V."/>
            <person name="Corradi N."/>
            <person name="Roux C."/>
            <person name="Martin F."/>
        </authorList>
    </citation>
    <scope>NUCLEOTIDE SEQUENCE [LARGE SCALE GENOMIC DNA]</scope>
    <source>
        <strain evidence="1 2">DAOM 197198</strain>
    </source>
</reference>
<proteinExistence type="predicted"/>
<accession>A0A2P4PJT3</accession>
<keyword evidence="2" id="KW-1185">Reference proteome</keyword>
<dbReference type="Proteomes" id="UP000018888">
    <property type="component" value="Unassembled WGS sequence"/>
</dbReference>
<protein>
    <submittedName>
        <fullName evidence="1">Uncharacterized protein</fullName>
    </submittedName>
</protein>
<name>A0A2P4PJT3_RHIID</name>
<gene>
    <name evidence="1" type="ORF">GLOIN_2v1781498</name>
</gene>
<evidence type="ECO:0000313" key="1">
    <source>
        <dbReference type="EMBL" id="POG65641.1"/>
    </source>
</evidence>
<reference evidence="1 2" key="2">
    <citation type="journal article" date="2018" name="New Phytol.">
        <title>High intraspecific genome diversity in the model arbuscular mycorrhizal symbiont Rhizophagus irregularis.</title>
        <authorList>
            <person name="Chen E.C.H."/>
            <person name="Morin E."/>
            <person name="Beaudet D."/>
            <person name="Noel J."/>
            <person name="Yildirir G."/>
            <person name="Ndikumana S."/>
            <person name="Charron P."/>
            <person name="St-Onge C."/>
            <person name="Giorgi J."/>
            <person name="Kruger M."/>
            <person name="Marton T."/>
            <person name="Ropars J."/>
            <person name="Grigoriev I.V."/>
            <person name="Hainaut M."/>
            <person name="Henrissat B."/>
            <person name="Roux C."/>
            <person name="Martin F."/>
            <person name="Corradi N."/>
        </authorList>
    </citation>
    <scope>NUCLEOTIDE SEQUENCE [LARGE SCALE GENOMIC DNA]</scope>
    <source>
        <strain evidence="1 2">DAOM 197198</strain>
    </source>
</reference>
<evidence type="ECO:0000313" key="2">
    <source>
        <dbReference type="Proteomes" id="UP000018888"/>
    </source>
</evidence>
<dbReference type="AlphaFoldDB" id="A0A2P4PJT3"/>
<comment type="caution">
    <text evidence="1">The sequence shown here is derived from an EMBL/GenBank/DDBJ whole genome shotgun (WGS) entry which is preliminary data.</text>
</comment>
<dbReference type="VEuPathDB" id="FungiDB:RhiirFUN_014964"/>